<reference evidence="1 2" key="2">
    <citation type="submission" date="2018-10" db="EMBL/GenBank/DDBJ databases">
        <authorList>
            <consortium name="Pathogen Informatics"/>
        </authorList>
    </citation>
    <scope>NUCLEOTIDE SEQUENCE [LARGE SCALE GENOMIC DNA]</scope>
</reference>
<evidence type="ECO:0000313" key="1">
    <source>
        <dbReference type="EMBL" id="VDD96938.1"/>
    </source>
</evidence>
<dbReference type="Proteomes" id="UP000274131">
    <property type="component" value="Unassembled WGS sequence"/>
</dbReference>
<protein>
    <submittedName>
        <fullName evidence="3">CBAH domain-containing protein</fullName>
    </submittedName>
</protein>
<dbReference type="InterPro" id="IPR053164">
    <property type="entry name" value="IS1016-like_transposase"/>
</dbReference>
<reference evidence="3" key="1">
    <citation type="submission" date="2017-02" db="UniProtKB">
        <authorList>
            <consortium name="WormBaseParasite"/>
        </authorList>
    </citation>
    <scope>IDENTIFICATION</scope>
</reference>
<name>A0A0N4VNE3_ENTVE</name>
<organism evidence="3">
    <name type="scientific">Enterobius vermicularis</name>
    <name type="common">Human pinworm</name>
    <dbReference type="NCBI Taxonomy" id="51028"/>
    <lineage>
        <taxon>Eukaryota</taxon>
        <taxon>Metazoa</taxon>
        <taxon>Ecdysozoa</taxon>
        <taxon>Nematoda</taxon>
        <taxon>Chromadorea</taxon>
        <taxon>Rhabditida</taxon>
        <taxon>Spirurina</taxon>
        <taxon>Oxyuridomorpha</taxon>
        <taxon>Oxyuroidea</taxon>
        <taxon>Oxyuridae</taxon>
        <taxon>Enterobius</taxon>
    </lineage>
</organism>
<evidence type="ECO:0000313" key="2">
    <source>
        <dbReference type="Proteomes" id="UP000274131"/>
    </source>
</evidence>
<dbReference type="WBParaSite" id="EVEC_0001249301-mRNA-1">
    <property type="protein sequence ID" value="EVEC_0001249301-mRNA-1"/>
    <property type="gene ID" value="EVEC_0001249301"/>
</dbReference>
<dbReference type="PANTHER" id="PTHR47163">
    <property type="entry name" value="DDE_TNP_IS1595 DOMAIN-CONTAINING PROTEIN"/>
    <property type="match status" value="1"/>
</dbReference>
<proteinExistence type="predicted"/>
<dbReference type="PANTHER" id="PTHR47163:SF2">
    <property type="entry name" value="SI:DKEY-17M8.2"/>
    <property type="match status" value="1"/>
</dbReference>
<dbReference type="EMBL" id="UXUI01012510">
    <property type="protein sequence ID" value="VDD96938.1"/>
    <property type="molecule type" value="Genomic_DNA"/>
</dbReference>
<accession>A0A0N4VNE3</accession>
<dbReference type="AlphaFoldDB" id="A0A0N4VNE3"/>
<dbReference type="OrthoDB" id="5862080at2759"/>
<sequence length="91" mass="10513">MQYVVPGETIAPNQCDAFRTVEHAPDGYQHETVNHSLHFIDPETGAYKNSIESSRQNFKEAYKTRYETKTALLNLYTEEVLWKKVYGDNAL</sequence>
<evidence type="ECO:0000313" key="3">
    <source>
        <dbReference type="WBParaSite" id="EVEC_0001249301-mRNA-1"/>
    </source>
</evidence>
<keyword evidence="2" id="KW-1185">Reference proteome</keyword>
<gene>
    <name evidence="1" type="ORF">EVEC_LOCUS11689</name>
</gene>